<dbReference type="RefSeq" id="WP_251516279.1">
    <property type="nucleotide sequence ID" value="NZ_JAMBON010000034.1"/>
</dbReference>
<feature type="signal peptide" evidence="2">
    <location>
        <begin position="1"/>
        <end position="18"/>
    </location>
</feature>
<evidence type="ECO:0000256" key="2">
    <source>
        <dbReference type="SAM" id="SignalP"/>
    </source>
</evidence>
<dbReference type="InterPro" id="IPR052159">
    <property type="entry name" value="Competence_DNA_uptake"/>
</dbReference>
<dbReference type="InterPro" id="IPR010994">
    <property type="entry name" value="RuvA_2-like"/>
</dbReference>
<dbReference type="InterPro" id="IPR036866">
    <property type="entry name" value="RibonucZ/Hydroxyglut_hydro"/>
</dbReference>
<dbReference type="SMART" id="SM00278">
    <property type="entry name" value="HhH1"/>
    <property type="match status" value="2"/>
</dbReference>
<organism evidence="5 6">
    <name type="scientific">Oceanobacillus luteolus</name>
    <dbReference type="NCBI Taxonomy" id="1274358"/>
    <lineage>
        <taxon>Bacteria</taxon>
        <taxon>Bacillati</taxon>
        <taxon>Bacillota</taxon>
        <taxon>Bacilli</taxon>
        <taxon>Bacillales</taxon>
        <taxon>Bacillaceae</taxon>
        <taxon>Oceanobacillus</taxon>
    </lineage>
</organism>
<evidence type="ECO:0000313" key="5">
    <source>
        <dbReference type="EMBL" id="MFD1609401.1"/>
    </source>
</evidence>
<dbReference type="SUPFAM" id="SSF47781">
    <property type="entry name" value="RuvA domain 2-like"/>
    <property type="match status" value="1"/>
</dbReference>
<feature type="compositionally biased region" description="Basic and acidic residues" evidence="1">
    <location>
        <begin position="37"/>
        <end position="61"/>
    </location>
</feature>
<evidence type="ECO:0000259" key="4">
    <source>
        <dbReference type="SMART" id="SM00849"/>
    </source>
</evidence>
<dbReference type="SMART" id="SM00849">
    <property type="entry name" value="Lactamase_B"/>
    <property type="match status" value="1"/>
</dbReference>
<dbReference type="PANTHER" id="PTHR30619">
    <property type="entry name" value="DNA INTERNALIZATION/COMPETENCE PROTEIN COMEC/REC2"/>
    <property type="match status" value="1"/>
</dbReference>
<keyword evidence="2" id="KW-0732">Signal</keyword>
<protein>
    <submittedName>
        <fullName evidence="5">MBL fold metallo-hydrolase</fullName>
    </submittedName>
</protein>
<dbReference type="Gene3D" id="1.10.150.320">
    <property type="entry name" value="Photosystem II 12 kDa extrinsic protein"/>
    <property type="match status" value="1"/>
</dbReference>
<dbReference type="PANTHER" id="PTHR30619:SF7">
    <property type="entry name" value="BETA-LACTAMASE DOMAIN PROTEIN"/>
    <property type="match status" value="1"/>
</dbReference>
<evidence type="ECO:0000313" key="6">
    <source>
        <dbReference type="Proteomes" id="UP001597221"/>
    </source>
</evidence>
<dbReference type="Gene3D" id="3.60.15.10">
    <property type="entry name" value="Ribonuclease Z/Hydroxyacylglutathione hydrolase-like"/>
    <property type="match status" value="1"/>
</dbReference>
<dbReference type="Pfam" id="PF00753">
    <property type="entry name" value="Lactamase_B"/>
    <property type="match status" value="1"/>
</dbReference>
<dbReference type="InterPro" id="IPR003583">
    <property type="entry name" value="Hlx-hairpin-Hlx_DNA-bd_motif"/>
</dbReference>
<reference evidence="6" key="1">
    <citation type="journal article" date="2019" name="Int. J. Syst. Evol. Microbiol.">
        <title>The Global Catalogue of Microorganisms (GCM) 10K type strain sequencing project: providing services to taxonomists for standard genome sequencing and annotation.</title>
        <authorList>
            <consortium name="The Broad Institute Genomics Platform"/>
            <consortium name="The Broad Institute Genome Sequencing Center for Infectious Disease"/>
            <person name="Wu L."/>
            <person name="Ma J."/>
        </authorList>
    </citation>
    <scope>NUCLEOTIDE SEQUENCE [LARGE SCALE GENOMIC DNA]</scope>
    <source>
        <strain evidence="6">CGMCC 1.12376</strain>
    </source>
</reference>
<evidence type="ECO:0000256" key="1">
    <source>
        <dbReference type="SAM" id="MobiDB-lite"/>
    </source>
</evidence>
<feature type="region of interest" description="Disordered" evidence="1">
    <location>
        <begin position="33"/>
        <end position="69"/>
    </location>
</feature>
<dbReference type="Proteomes" id="UP001597221">
    <property type="component" value="Unassembled WGS sequence"/>
</dbReference>
<feature type="domain" description="Helix-hairpin-helix DNA-binding motif class 1" evidence="3">
    <location>
        <begin position="366"/>
        <end position="385"/>
    </location>
</feature>
<keyword evidence="6" id="KW-1185">Reference proteome</keyword>
<dbReference type="InterPro" id="IPR001279">
    <property type="entry name" value="Metallo-B-lactamas"/>
</dbReference>
<dbReference type="InterPro" id="IPR035681">
    <property type="entry name" value="ComA-like_MBL"/>
</dbReference>
<dbReference type="PROSITE" id="PS51257">
    <property type="entry name" value="PROKAR_LIPOPROTEIN"/>
    <property type="match status" value="1"/>
</dbReference>
<feature type="chain" id="PRO_5046715305" evidence="2">
    <location>
        <begin position="19"/>
        <end position="417"/>
    </location>
</feature>
<proteinExistence type="predicted"/>
<feature type="domain" description="Helix-hairpin-helix DNA-binding motif class 1" evidence="3">
    <location>
        <begin position="392"/>
        <end position="411"/>
    </location>
</feature>
<accession>A0ABW4HV28</accession>
<name>A0ABW4HV28_9BACI</name>
<feature type="domain" description="Metallo-beta-lactamase" evidence="4">
    <location>
        <begin position="85"/>
        <end position="278"/>
    </location>
</feature>
<feature type="region of interest" description="Disordered" evidence="1">
    <location>
        <begin position="321"/>
        <end position="355"/>
    </location>
</feature>
<dbReference type="CDD" id="cd07731">
    <property type="entry name" value="ComA-like_MBL-fold"/>
    <property type="match status" value="1"/>
</dbReference>
<gene>
    <name evidence="5" type="ORF">ACFSBH_17420</name>
</gene>
<comment type="caution">
    <text evidence="5">The sequence shown here is derived from an EMBL/GenBank/DDBJ whole genome shotgun (WGS) entry which is preliminary data.</text>
</comment>
<dbReference type="Pfam" id="PF12836">
    <property type="entry name" value="HHH_3"/>
    <property type="match status" value="1"/>
</dbReference>
<evidence type="ECO:0000259" key="3">
    <source>
        <dbReference type="SMART" id="SM00278"/>
    </source>
</evidence>
<dbReference type="SUPFAM" id="SSF56281">
    <property type="entry name" value="Metallo-hydrolase/oxidoreductase"/>
    <property type="match status" value="1"/>
</dbReference>
<dbReference type="EMBL" id="JBHUDE010000156">
    <property type="protein sequence ID" value="MFD1609401.1"/>
    <property type="molecule type" value="Genomic_DNA"/>
</dbReference>
<sequence>MRRLTFIFALIAVFFISACGESAPDSVSNHEQASIAVKEKQETESAAKSDDKDEEEISTKEEIEEEPSSPANLRELKIHFIDVGQADATLFQYSEAEEDYTILYDTGDWRGDEVVPYLNSQGVSTLDLVIVSHPDADHIGQLDKVMQSFEVGEVWMSGNESSSQTFQRAIEAVLESDADYHEPRAGETFTIGPMDIEVIYPESISGKSNEESIAARFTYGGLQFLLTGDADRSGESYMRNNFTVDADVLHLGHHGSKTSNDPAFIDAVSPDIAIYSAGANNSYGHPSPEVIEAVEERNIDIYGTDTHGTIILTSDGEEISVEFSGPDSSMKAPQNEEDTTSKEQEVSENDNNQSASCVDINEASYEEVQKIIHIGPERAQDLIDLRPYHSVDDLTRIKGIGPARIADIKSEGNACVR</sequence>